<dbReference type="SUPFAM" id="SSF52540">
    <property type="entry name" value="P-loop containing nucleoside triphosphate hydrolases"/>
    <property type="match status" value="1"/>
</dbReference>
<comment type="caution">
    <text evidence="5">The sequence shown here is derived from an EMBL/GenBank/DDBJ whole genome shotgun (WGS) entry which is preliminary data.</text>
</comment>
<dbReference type="GO" id="GO:0008146">
    <property type="term" value="F:sulfotransferase activity"/>
    <property type="evidence" value="ECO:0007669"/>
    <property type="project" value="InterPro"/>
</dbReference>
<dbReference type="PANTHER" id="PTHR10605:SF56">
    <property type="entry name" value="BIFUNCTIONAL HEPARAN SULFATE N-DEACETYLASE_N-SULFOTRANSFERASE"/>
    <property type="match status" value="1"/>
</dbReference>
<dbReference type="InterPro" id="IPR027417">
    <property type="entry name" value="P-loop_NTPase"/>
</dbReference>
<evidence type="ECO:0000313" key="5">
    <source>
        <dbReference type="EMBL" id="NNU79067.1"/>
    </source>
</evidence>
<organism evidence="5 6">
    <name type="scientific">Halovulum dunhuangense</name>
    <dbReference type="NCBI Taxonomy" id="1505036"/>
    <lineage>
        <taxon>Bacteria</taxon>
        <taxon>Pseudomonadati</taxon>
        <taxon>Pseudomonadota</taxon>
        <taxon>Alphaproteobacteria</taxon>
        <taxon>Rhodobacterales</taxon>
        <taxon>Paracoccaceae</taxon>
        <taxon>Halovulum</taxon>
    </lineage>
</organism>
<evidence type="ECO:0000313" key="6">
    <source>
        <dbReference type="Proteomes" id="UP000572377"/>
    </source>
</evidence>
<evidence type="ECO:0000256" key="1">
    <source>
        <dbReference type="ARBA" id="ARBA00022679"/>
    </source>
</evidence>
<name>A0A849KX78_9RHOB</name>
<dbReference type="Proteomes" id="UP000572377">
    <property type="component" value="Unassembled WGS sequence"/>
</dbReference>
<gene>
    <name evidence="5" type="ORF">HMH01_01330</name>
</gene>
<dbReference type="RefSeq" id="WP_171321739.1">
    <property type="nucleotide sequence ID" value="NZ_JABFBC010000001.1"/>
</dbReference>
<feature type="domain" description="Sulfotransferase" evidence="4">
    <location>
        <begin position="9"/>
        <end position="178"/>
    </location>
</feature>
<dbReference type="InterPro" id="IPR000863">
    <property type="entry name" value="Sulfotransferase_dom"/>
</dbReference>
<feature type="region of interest" description="Disordered" evidence="3">
    <location>
        <begin position="297"/>
        <end position="325"/>
    </location>
</feature>
<dbReference type="Pfam" id="PF00685">
    <property type="entry name" value="Sulfotransfer_1"/>
    <property type="match status" value="1"/>
</dbReference>
<keyword evidence="1 5" id="KW-0808">Transferase</keyword>
<keyword evidence="6" id="KW-1185">Reference proteome</keyword>
<evidence type="ECO:0000256" key="2">
    <source>
        <dbReference type="ARBA" id="ARBA00023180"/>
    </source>
</evidence>
<keyword evidence="2" id="KW-0325">Glycoprotein</keyword>
<dbReference type="InterPro" id="IPR037359">
    <property type="entry name" value="NST/OST"/>
</dbReference>
<evidence type="ECO:0000256" key="3">
    <source>
        <dbReference type="SAM" id="MobiDB-lite"/>
    </source>
</evidence>
<evidence type="ECO:0000259" key="4">
    <source>
        <dbReference type="Pfam" id="PF00685"/>
    </source>
</evidence>
<accession>A0A849KX78</accession>
<reference evidence="5 6" key="1">
    <citation type="submission" date="2020-05" db="EMBL/GenBank/DDBJ databases">
        <title>Gimesia benthica sp. nov., a novel planctomycete isolated from a deep-sea water sample of the Northwest Indian Ocean.</title>
        <authorList>
            <person name="Wang J."/>
            <person name="Ruan C."/>
            <person name="Song L."/>
            <person name="Zhu Y."/>
            <person name="Li A."/>
            <person name="Zheng X."/>
            <person name="Wang L."/>
            <person name="Lu Z."/>
            <person name="Huang Y."/>
            <person name="Du W."/>
            <person name="Zhou Y."/>
            <person name="Huang L."/>
            <person name="Dai X."/>
        </authorList>
    </citation>
    <scope>NUCLEOTIDE SEQUENCE [LARGE SCALE GENOMIC DNA]</scope>
    <source>
        <strain evidence="5 6">YYQ-30</strain>
    </source>
</reference>
<dbReference type="AlphaFoldDB" id="A0A849KX78"/>
<proteinExistence type="predicted"/>
<dbReference type="Gene3D" id="3.40.50.300">
    <property type="entry name" value="P-loop containing nucleotide triphosphate hydrolases"/>
    <property type="match status" value="1"/>
</dbReference>
<dbReference type="EMBL" id="JABFBC010000001">
    <property type="protein sequence ID" value="NNU79067.1"/>
    <property type="molecule type" value="Genomic_DNA"/>
</dbReference>
<protein>
    <submittedName>
        <fullName evidence="5">Sulfotransferase</fullName>
    </submittedName>
</protein>
<dbReference type="PANTHER" id="PTHR10605">
    <property type="entry name" value="HEPARAN SULFATE SULFOTRANSFERASE"/>
    <property type="match status" value="1"/>
</dbReference>
<sequence>MNRRPPPAHAIAIGAQKCASSWLHDMLAAHPGIARAGRKELDFFSYHHDRGHAWYRAQFPRTGLRFENSPSYLHDPRAPGRAHAFDPDARILVTLRDPVARAWSHHLHEIATGHIAPQPFETALRDNPDYLEQGFYARHLAPWVARFGAGRVLVVLTEDIAADPEAQRRRMLDFLGLDPGPPPARLAERRNVSSLPRSAALRHALRHCGAAMRGLGLDGALARLKRTPPLSTLRHWNEPHLATRIPPLAEETRHALGLHFADDMRALADLLGTDTLPWDSWRRIADPQTCPSAMNRAAASRPAMRLPSATGWVPSADIQPAGRAT</sequence>